<name>A0A2I0R6D7_9FLAO</name>
<keyword evidence="1 2" id="KW-0732">Signal</keyword>
<evidence type="ECO:0000256" key="1">
    <source>
        <dbReference type="ARBA" id="ARBA00022729"/>
    </source>
</evidence>
<evidence type="ECO:0000313" key="5">
    <source>
        <dbReference type="Proteomes" id="UP000236654"/>
    </source>
</evidence>
<evidence type="ECO:0000256" key="2">
    <source>
        <dbReference type="SAM" id="SignalP"/>
    </source>
</evidence>
<dbReference type="Pfam" id="PF18962">
    <property type="entry name" value="Por_Secre_tail"/>
    <property type="match status" value="1"/>
</dbReference>
<dbReference type="EMBL" id="PJNI01000001">
    <property type="protein sequence ID" value="PKR82136.1"/>
    <property type="molecule type" value="Genomic_DNA"/>
</dbReference>
<gene>
    <name evidence="4" type="ORF">CW751_02010</name>
</gene>
<protein>
    <recommendedName>
        <fullName evidence="3">Secretion system C-terminal sorting domain-containing protein</fullName>
    </recommendedName>
</protein>
<keyword evidence="5" id="KW-1185">Reference proteome</keyword>
<dbReference type="AlphaFoldDB" id="A0A2I0R6D7"/>
<dbReference type="Proteomes" id="UP000236654">
    <property type="component" value="Unassembled WGS sequence"/>
</dbReference>
<evidence type="ECO:0000313" key="4">
    <source>
        <dbReference type="EMBL" id="PKR82136.1"/>
    </source>
</evidence>
<feature type="chain" id="PRO_5014161250" description="Secretion system C-terminal sorting domain-containing protein" evidence="2">
    <location>
        <begin position="21"/>
        <end position="335"/>
    </location>
</feature>
<organism evidence="4 5">
    <name type="scientific">Brumimicrobium salinarum</name>
    <dbReference type="NCBI Taxonomy" id="2058658"/>
    <lineage>
        <taxon>Bacteria</taxon>
        <taxon>Pseudomonadati</taxon>
        <taxon>Bacteroidota</taxon>
        <taxon>Flavobacteriia</taxon>
        <taxon>Flavobacteriales</taxon>
        <taxon>Crocinitomicaceae</taxon>
        <taxon>Brumimicrobium</taxon>
    </lineage>
</organism>
<dbReference type="OrthoDB" id="1467916at2"/>
<feature type="domain" description="Secretion system C-terminal sorting" evidence="3">
    <location>
        <begin position="266"/>
        <end position="329"/>
    </location>
</feature>
<evidence type="ECO:0000259" key="3">
    <source>
        <dbReference type="Pfam" id="PF18962"/>
    </source>
</evidence>
<feature type="signal peptide" evidence="2">
    <location>
        <begin position="1"/>
        <end position="20"/>
    </location>
</feature>
<comment type="caution">
    <text evidence="4">The sequence shown here is derived from an EMBL/GenBank/DDBJ whole genome shotgun (WGS) entry which is preliminary data.</text>
</comment>
<accession>A0A2I0R6D7</accession>
<dbReference type="NCBIfam" id="TIGR04183">
    <property type="entry name" value="Por_Secre_tail"/>
    <property type="match status" value="1"/>
</dbReference>
<dbReference type="InterPro" id="IPR026444">
    <property type="entry name" value="Secre_tail"/>
</dbReference>
<proteinExistence type="predicted"/>
<dbReference type="RefSeq" id="WP_101333281.1">
    <property type="nucleotide sequence ID" value="NZ_PJNI01000001.1"/>
</dbReference>
<sequence length="335" mass="37512">MIRFFITLFFAIVISFSLTAQNHFTTSVEVQGNKTIVIELVTTGIEILNSGTPPYSCPNGYNYNILFDYSIKSYNSNGTETGFNQIYTLQGVFICNNETSFFDLPNSLDEGSGKTVGNIWKGDSDCNSATVESLYCNEIVFEIKMKGYDGSRYITVPGTSLLPIELITFDAIKKDRQVELSWKTATETNNDFFTIARSVDGKYWEDLQYIEGAGNSVQVQEYSYTDDAPYAGISYYRLTQTDFDGTQKTFPIVSVEQKDLEVLQAYPNPVVHTVTLMGVKENQAIRIFNAVGIEVTENTQVSISPSKKTLINMNDLPKGVYYIVNGAKQIKVLKQ</sequence>
<reference evidence="4 5" key="1">
    <citation type="submission" date="2017-12" db="EMBL/GenBank/DDBJ databases">
        <title>The draft genome sequence of Brumimicrobium saltpan LHR20.</title>
        <authorList>
            <person name="Do Z.-J."/>
            <person name="Luo H.-R."/>
        </authorList>
    </citation>
    <scope>NUCLEOTIDE SEQUENCE [LARGE SCALE GENOMIC DNA]</scope>
    <source>
        <strain evidence="4 5">LHR20</strain>
    </source>
</reference>